<keyword evidence="5" id="KW-1185">Reference proteome</keyword>
<dbReference type="Pfam" id="PF00078">
    <property type="entry name" value="RVT_1"/>
    <property type="match status" value="1"/>
</dbReference>
<sequence>MEGDRLIEEMLDYVNKELESDNHTAETMWNSFQDHCTQRASKELGVSKGPLKNNKKAKWWQSQVENKVKEKKDLFKTWQRSSSNEDLERYRVAKKAAKREVARARAQHDENFYSRLEKDDRELFRTARLRFTNSMDVRSTKYIKNKDGNLLTSNADINARWREYYSQLLNETFPSVTPENLAATEGPIQEICPEEVTTKVKSSAGTSDEFEVGVGVHQGSALSPLLFNLVMDYLTASIQKEPPWDLLYADDIVLIRDTPVELEGALESWSTVQYHKTGNTLPPNPPQHNALGYKTHRSG</sequence>
<accession>A0AAD8E027</accession>
<organism evidence="4 5">
    <name type="scientific">Mythimna separata</name>
    <name type="common">Oriental armyworm</name>
    <name type="synonym">Pseudaletia separata</name>
    <dbReference type="NCBI Taxonomy" id="271217"/>
    <lineage>
        <taxon>Eukaryota</taxon>
        <taxon>Metazoa</taxon>
        <taxon>Ecdysozoa</taxon>
        <taxon>Arthropoda</taxon>
        <taxon>Hexapoda</taxon>
        <taxon>Insecta</taxon>
        <taxon>Pterygota</taxon>
        <taxon>Neoptera</taxon>
        <taxon>Endopterygota</taxon>
        <taxon>Lepidoptera</taxon>
        <taxon>Glossata</taxon>
        <taxon>Ditrysia</taxon>
        <taxon>Noctuoidea</taxon>
        <taxon>Noctuidae</taxon>
        <taxon>Noctuinae</taxon>
        <taxon>Hadenini</taxon>
        <taxon>Mythimna</taxon>
    </lineage>
</organism>
<proteinExistence type="predicted"/>
<evidence type="ECO:0000313" key="4">
    <source>
        <dbReference type="EMBL" id="KAJ8735909.1"/>
    </source>
</evidence>
<evidence type="ECO:0000259" key="3">
    <source>
        <dbReference type="Pfam" id="PF00078"/>
    </source>
</evidence>
<evidence type="ECO:0000256" key="2">
    <source>
        <dbReference type="SAM" id="MobiDB-lite"/>
    </source>
</evidence>
<feature type="coiled-coil region" evidence="1">
    <location>
        <begin position="80"/>
        <end position="107"/>
    </location>
</feature>
<dbReference type="Proteomes" id="UP001231518">
    <property type="component" value="Chromosome 2"/>
</dbReference>
<dbReference type="AlphaFoldDB" id="A0AAD8E027"/>
<dbReference type="InterPro" id="IPR000477">
    <property type="entry name" value="RT_dom"/>
</dbReference>
<evidence type="ECO:0000256" key="1">
    <source>
        <dbReference type="SAM" id="Coils"/>
    </source>
</evidence>
<feature type="region of interest" description="Disordered" evidence="2">
    <location>
        <begin position="276"/>
        <end position="299"/>
    </location>
</feature>
<gene>
    <name evidence="4" type="ORF">PYW07_007529</name>
</gene>
<dbReference type="GO" id="GO:0071897">
    <property type="term" value="P:DNA biosynthetic process"/>
    <property type="evidence" value="ECO:0007669"/>
    <property type="project" value="UniProtKB-ARBA"/>
</dbReference>
<dbReference type="PANTHER" id="PTHR47027">
    <property type="entry name" value="REVERSE TRANSCRIPTASE DOMAIN-CONTAINING PROTEIN"/>
    <property type="match status" value="1"/>
</dbReference>
<reference evidence="4" key="1">
    <citation type="submission" date="2023-03" db="EMBL/GenBank/DDBJ databases">
        <title>Chromosome-level genomes of two armyworms, Mythimna separata and Mythimna loreyi, provide insights into the biosynthesis and reception of sex pheromones.</title>
        <authorList>
            <person name="Zhao H."/>
        </authorList>
    </citation>
    <scope>NUCLEOTIDE SEQUENCE</scope>
    <source>
        <strain evidence="4">BeijingLab</strain>
        <tissue evidence="4">Pupa</tissue>
    </source>
</reference>
<evidence type="ECO:0000313" key="5">
    <source>
        <dbReference type="Proteomes" id="UP001231518"/>
    </source>
</evidence>
<dbReference type="EMBL" id="JARGEI010000002">
    <property type="protein sequence ID" value="KAJ8735909.1"/>
    <property type="molecule type" value="Genomic_DNA"/>
</dbReference>
<dbReference type="SUPFAM" id="SSF56672">
    <property type="entry name" value="DNA/RNA polymerases"/>
    <property type="match status" value="1"/>
</dbReference>
<keyword evidence="1" id="KW-0175">Coiled coil</keyword>
<comment type="caution">
    <text evidence="4">The sequence shown here is derived from an EMBL/GenBank/DDBJ whole genome shotgun (WGS) entry which is preliminary data.</text>
</comment>
<protein>
    <recommendedName>
        <fullName evidence="3">Reverse transcriptase domain-containing protein</fullName>
    </recommendedName>
</protein>
<dbReference type="PANTHER" id="PTHR47027:SF28">
    <property type="entry name" value="ENDONUCLEASE-REVERSE TRANSCRIPTASE"/>
    <property type="match status" value="1"/>
</dbReference>
<dbReference type="InterPro" id="IPR043502">
    <property type="entry name" value="DNA/RNA_pol_sf"/>
</dbReference>
<name>A0AAD8E027_MYTSE</name>
<feature type="domain" description="Reverse transcriptase" evidence="3">
    <location>
        <begin position="204"/>
        <end position="268"/>
    </location>
</feature>